<dbReference type="RefSeq" id="WP_344422658.1">
    <property type="nucleotide sequence ID" value="NZ_BAAAQK010000021.1"/>
</dbReference>
<dbReference type="PANTHER" id="PTHR42796:SF4">
    <property type="entry name" value="FUMARYLACETOACETATE HYDROLASE DOMAIN-CONTAINING PROTEIN 2A"/>
    <property type="match status" value="1"/>
</dbReference>
<sequence>MSLGPGDDVWARLDPEASVELLDLSDLGQEGRALGPAAGLTLVRPVTPTSTVVCLLGNWKGRDGRDGPSFFIKPNSSLIDDGDPIVLPAGVPTVVYEPEIAAVIGRTCRGVAPAEARAHVLGWTCVNDVTATDLGVTTNFPFLPGKSYDTFGVLGPVVETELDPDDTALRARINGTVVTDTVTSRMNWTTDEVISWVSGFMTLRPGDLVCFGTPPEIEPVKAGDVVEVEVEGIGTLRNPVIASDEAQSWYDNRNGDLSE</sequence>
<dbReference type="Pfam" id="PF01557">
    <property type="entry name" value="FAA_hydrolase"/>
    <property type="match status" value="1"/>
</dbReference>
<dbReference type="GO" id="GO:0016787">
    <property type="term" value="F:hydrolase activity"/>
    <property type="evidence" value="ECO:0007669"/>
    <property type="project" value="UniProtKB-KW"/>
</dbReference>
<comment type="similarity">
    <text evidence="1">Belongs to the FAH family.</text>
</comment>
<gene>
    <name evidence="4" type="ORF">GCM10009836_53030</name>
</gene>
<accession>A0ABN2NHX5</accession>
<dbReference type="SUPFAM" id="SSF56529">
    <property type="entry name" value="FAH"/>
    <property type="match status" value="1"/>
</dbReference>
<comment type="caution">
    <text evidence="4">The sequence shown here is derived from an EMBL/GenBank/DDBJ whole genome shotgun (WGS) entry which is preliminary data.</text>
</comment>
<evidence type="ECO:0000256" key="1">
    <source>
        <dbReference type="ARBA" id="ARBA00010211"/>
    </source>
</evidence>
<dbReference type="EMBL" id="BAAAQK010000021">
    <property type="protein sequence ID" value="GAA1866015.1"/>
    <property type="molecule type" value="Genomic_DNA"/>
</dbReference>
<keyword evidence="4" id="KW-0378">Hydrolase</keyword>
<evidence type="ECO:0000313" key="5">
    <source>
        <dbReference type="Proteomes" id="UP001500449"/>
    </source>
</evidence>
<proteinExistence type="inferred from homology"/>
<keyword evidence="5" id="KW-1185">Reference proteome</keyword>
<evidence type="ECO:0000313" key="4">
    <source>
        <dbReference type="EMBL" id="GAA1866015.1"/>
    </source>
</evidence>
<reference evidence="4 5" key="1">
    <citation type="journal article" date="2019" name="Int. J. Syst. Evol. Microbiol.">
        <title>The Global Catalogue of Microorganisms (GCM) 10K type strain sequencing project: providing services to taxonomists for standard genome sequencing and annotation.</title>
        <authorList>
            <consortium name="The Broad Institute Genomics Platform"/>
            <consortium name="The Broad Institute Genome Sequencing Center for Infectious Disease"/>
            <person name="Wu L."/>
            <person name="Ma J."/>
        </authorList>
    </citation>
    <scope>NUCLEOTIDE SEQUENCE [LARGE SCALE GENOMIC DNA]</scope>
    <source>
        <strain evidence="4 5">JCM 16009</strain>
    </source>
</reference>
<feature type="domain" description="Fumarylacetoacetase-like C-terminal" evidence="3">
    <location>
        <begin position="67"/>
        <end position="240"/>
    </location>
</feature>
<name>A0ABN2NHX5_9PSEU</name>
<dbReference type="InterPro" id="IPR036663">
    <property type="entry name" value="Fumarylacetoacetase_C_sf"/>
</dbReference>
<evidence type="ECO:0000259" key="3">
    <source>
        <dbReference type="Pfam" id="PF01557"/>
    </source>
</evidence>
<dbReference type="Proteomes" id="UP001500449">
    <property type="component" value="Unassembled WGS sequence"/>
</dbReference>
<dbReference type="Gene3D" id="3.90.850.10">
    <property type="entry name" value="Fumarylacetoacetase-like, C-terminal domain"/>
    <property type="match status" value="1"/>
</dbReference>
<evidence type="ECO:0000256" key="2">
    <source>
        <dbReference type="ARBA" id="ARBA00022723"/>
    </source>
</evidence>
<keyword evidence="2" id="KW-0479">Metal-binding</keyword>
<dbReference type="InterPro" id="IPR011234">
    <property type="entry name" value="Fumarylacetoacetase-like_C"/>
</dbReference>
<dbReference type="InterPro" id="IPR051121">
    <property type="entry name" value="FAH"/>
</dbReference>
<dbReference type="PANTHER" id="PTHR42796">
    <property type="entry name" value="FUMARYLACETOACETATE HYDROLASE DOMAIN-CONTAINING PROTEIN 2A-RELATED"/>
    <property type="match status" value="1"/>
</dbReference>
<organism evidence="4 5">
    <name type="scientific">Pseudonocardia ailaonensis</name>
    <dbReference type="NCBI Taxonomy" id="367279"/>
    <lineage>
        <taxon>Bacteria</taxon>
        <taxon>Bacillati</taxon>
        <taxon>Actinomycetota</taxon>
        <taxon>Actinomycetes</taxon>
        <taxon>Pseudonocardiales</taxon>
        <taxon>Pseudonocardiaceae</taxon>
        <taxon>Pseudonocardia</taxon>
    </lineage>
</organism>
<protein>
    <submittedName>
        <fullName evidence="4">Fumarylacetoacetate hydrolase family protein</fullName>
    </submittedName>
</protein>